<evidence type="ECO:0000313" key="2">
    <source>
        <dbReference type="Proteomes" id="UP001162640"/>
    </source>
</evidence>
<name>A0A9W7AQS8_9STRA</name>
<gene>
    <name evidence="1" type="ORF">TL16_g06607</name>
</gene>
<protein>
    <submittedName>
        <fullName evidence="1">Uncharacterized protein</fullName>
    </submittedName>
</protein>
<dbReference type="EMBL" id="BLQM01000201">
    <property type="protein sequence ID" value="GMH74956.1"/>
    <property type="molecule type" value="Genomic_DNA"/>
</dbReference>
<proteinExistence type="predicted"/>
<reference evidence="2" key="1">
    <citation type="journal article" date="2023" name="Commun. Biol.">
        <title>Genome analysis of Parmales, the sister group of diatoms, reveals the evolutionary specialization of diatoms from phago-mixotrophs to photoautotrophs.</title>
        <authorList>
            <person name="Ban H."/>
            <person name="Sato S."/>
            <person name="Yoshikawa S."/>
            <person name="Yamada K."/>
            <person name="Nakamura Y."/>
            <person name="Ichinomiya M."/>
            <person name="Sato N."/>
            <person name="Blanc-Mathieu R."/>
            <person name="Endo H."/>
            <person name="Kuwata A."/>
            <person name="Ogata H."/>
        </authorList>
    </citation>
    <scope>NUCLEOTIDE SEQUENCE [LARGE SCALE GENOMIC DNA]</scope>
</reference>
<sequence length="221" mass="24667">MPPFLAPSDIARITKSPQVTQKLRSLLQPPPKAPPPTSNFRTLFASHYPSLEANSDFNLLTKTVLTSLLTYPLTLNLLLHLSPPPSSIHLHGARAESTLPIQFWNLCPTSKITMSGYSCVTRSHGIIDCSSELRSISNSDLNVFFNPGFSSPQHLNSWSSVLADSESFYSTYLNEKERDEEILYLKGLGFEVGHVENEWASWKVEDEGSRCNMGILSVKRK</sequence>
<evidence type="ECO:0000313" key="1">
    <source>
        <dbReference type="EMBL" id="GMH74956.1"/>
    </source>
</evidence>
<dbReference type="Proteomes" id="UP001162640">
    <property type="component" value="Unassembled WGS sequence"/>
</dbReference>
<dbReference type="AlphaFoldDB" id="A0A9W7AQS8"/>
<accession>A0A9W7AQS8</accession>
<organism evidence="1 2">
    <name type="scientific">Triparma laevis f. inornata</name>
    <dbReference type="NCBI Taxonomy" id="1714386"/>
    <lineage>
        <taxon>Eukaryota</taxon>
        <taxon>Sar</taxon>
        <taxon>Stramenopiles</taxon>
        <taxon>Ochrophyta</taxon>
        <taxon>Bolidophyceae</taxon>
        <taxon>Parmales</taxon>
        <taxon>Triparmaceae</taxon>
        <taxon>Triparma</taxon>
    </lineage>
</organism>
<comment type="caution">
    <text evidence="1">The sequence shown here is derived from an EMBL/GenBank/DDBJ whole genome shotgun (WGS) entry which is preliminary data.</text>
</comment>